<dbReference type="PANTHER" id="PTHR22926">
    <property type="entry name" value="PHOSPHO-N-ACETYLMURAMOYL-PENTAPEPTIDE-TRANSFERASE"/>
    <property type="match status" value="1"/>
</dbReference>
<keyword evidence="7" id="KW-0132">Cell division</keyword>
<feature type="transmembrane region" description="Helical" evidence="7">
    <location>
        <begin position="302"/>
        <end position="321"/>
    </location>
</feature>
<reference evidence="10 11" key="1">
    <citation type="submission" date="2023-04" db="EMBL/GenBank/DDBJ databases">
        <authorList>
            <person name="Hsu D."/>
        </authorList>
    </citation>
    <scope>NUCLEOTIDE SEQUENCE [LARGE SCALE GENOMIC DNA]</scope>
    <source>
        <strain evidence="10 11">MK1</strain>
    </source>
</reference>
<feature type="transmembrane region" description="Helical" evidence="7">
    <location>
        <begin position="75"/>
        <end position="93"/>
    </location>
</feature>
<evidence type="ECO:0000256" key="7">
    <source>
        <dbReference type="HAMAP-Rule" id="MF_00038"/>
    </source>
</evidence>
<dbReference type="GO" id="GO:0008360">
    <property type="term" value="P:regulation of cell shape"/>
    <property type="evidence" value="ECO:0007669"/>
    <property type="project" value="UniProtKB-KW"/>
</dbReference>
<evidence type="ECO:0000256" key="5">
    <source>
        <dbReference type="ARBA" id="ARBA00022989"/>
    </source>
</evidence>
<keyword evidence="11" id="KW-1185">Reference proteome</keyword>
<dbReference type="GO" id="GO:0051301">
    <property type="term" value="P:cell division"/>
    <property type="evidence" value="ECO:0007669"/>
    <property type="project" value="UniProtKB-KW"/>
</dbReference>
<feature type="transmembrane region" description="Helical" evidence="7">
    <location>
        <begin position="200"/>
        <end position="217"/>
    </location>
</feature>
<gene>
    <name evidence="7 10" type="primary">mraY</name>
    <name evidence="10" type="ORF">MFMK1_001817</name>
</gene>
<protein>
    <recommendedName>
        <fullName evidence="7 8">Phospho-N-acetylmuramoyl-pentapeptide-transferase</fullName>
        <ecNumber evidence="7 8">2.7.8.13</ecNumber>
    </recommendedName>
    <alternativeName>
        <fullName evidence="7">UDP-MurNAc-pentapeptide phosphotransferase</fullName>
    </alternativeName>
</protein>
<comment type="subcellular location">
    <subcellularLocation>
        <location evidence="7">Cell membrane</location>
        <topology evidence="7">Multi-pass membrane protein</topology>
    </subcellularLocation>
    <subcellularLocation>
        <location evidence="1">Membrane</location>
        <topology evidence="1">Multi-pass membrane protein</topology>
    </subcellularLocation>
</comment>
<comment type="similarity">
    <text evidence="2 7">Belongs to the glycosyltransferase 4 family. MraY subfamily.</text>
</comment>
<dbReference type="NCBIfam" id="TIGR00445">
    <property type="entry name" value="mraY"/>
    <property type="match status" value="1"/>
</dbReference>
<keyword evidence="7" id="KW-0573">Peptidoglycan synthesis</keyword>
<dbReference type="HAMAP" id="MF_00038">
    <property type="entry name" value="MraY"/>
    <property type="match status" value="1"/>
</dbReference>
<comment type="cofactor">
    <cofactor evidence="7 9">
        <name>Mg(2+)</name>
        <dbReference type="ChEBI" id="CHEBI:18420"/>
    </cofactor>
</comment>
<comment type="catalytic activity">
    <reaction evidence="7">
        <text>UDP-N-acetyl-alpha-D-muramoyl-L-alanyl-gamma-D-glutamyl-meso-2,6-diaminopimeloyl-D-alanyl-D-alanine + di-trans,octa-cis-undecaprenyl phosphate = di-trans,octa-cis-undecaprenyl diphospho-N-acetyl-alpha-D-muramoyl-L-alanyl-D-glutamyl-meso-2,6-diaminopimeloyl-D-alanyl-D-alanine + UMP</text>
        <dbReference type="Rhea" id="RHEA:28386"/>
        <dbReference type="ChEBI" id="CHEBI:57865"/>
        <dbReference type="ChEBI" id="CHEBI:60392"/>
        <dbReference type="ChEBI" id="CHEBI:61386"/>
        <dbReference type="ChEBI" id="CHEBI:61387"/>
        <dbReference type="EC" id="2.7.8.13"/>
    </reaction>
</comment>
<keyword evidence="7" id="KW-0961">Cell wall biogenesis/degradation</keyword>
<evidence type="ECO:0000256" key="9">
    <source>
        <dbReference type="PIRSR" id="PIRSR600715-1"/>
    </source>
</evidence>
<evidence type="ECO:0000256" key="8">
    <source>
        <dbReference type="NCBIfam" id="TIGR00445"/>
    </source>
</evidence>
<keyword evidence="7" id="KW-0133">Cell shape</keyword>
<comment type="function">
    <text evidence="7">Catalyzes the initial step of the lipid cycle reactions in the biosynthesis of the cell wall peptidoglycan: transfers peptidoglycan precursor phospho-MurNAc-pentapeptide from UDP-MurNAc-pentapeptide onto the lipid carrier undecaprenyl phosphate, yielding undecaprenyl-pyrophosphoryl-MurNAc-pentapeptide, known as lipid I.</text>
</comment>
<feature type="transmembrane region" description="Helical" evidence="7">
    <location>
        <begin position="250"/>
        <end position="272"/>
    </location>
</feature>
<feature type="transmembrane region" description="Helical" evidence="7">
    <location>
        <begin position="6"/>
        <end position="26"/>
    </location>
</feature>
<dbReference type="PANTHER" id="PTHR22926:SF5">
    <property type="entry name" value="PHOSPHO-N-ACETYLMURAMOYL-PENTAPEPTIDE-TRANSFERASE HOMOLOG"/>
    <property type="match status" value="1"/>
</dbReference>
<dbReference type="RefSeq" id="WP_366924816.1">
    <property type="nucleotide sequence ID" value="NZ_CP121694.1"/>
</dbReference>
<feature type="transmembrane region" description="Helical" evidence="7">
    <location>
        <begin position="113"/>
        <end position="131"/>
    </location>
</feature>
<feature type="binding site" evidence="9">
    <location>
        <position position="228"/>
    </location>
    <ligand>
        <name>Mg(2+)</name>
        <dbReference type="ChEBI" id="CHEBI:18420"/>
    </ligand>
</feature>
<comment type="pathway">
    <text evidence="7">Cell wall biogenesis; peptidoglycan biosynthesis.</text>
</comment>
<dbReference type="PROSITE" id="PS01348">
    <property type="entry name" value="MRAY_2"/>
    <property type="match status" value="1"/>
</dbReference>
<feature type="transmembrane region" description="Helical" evidence="7">
    <location>
        <begin position="47"/>
        <end position="69"/>
    </location>
</feature>
<dbReference type="GO" id="GO:0009252">
    <property type="term" value="P:peptidoglycan biosynthetic process"/>
    <property type="evidence" value="ECO:0007669"/>
    <property type="project" value="UniProtKB-UniRule"/>
</dbReference>
<feature type="transmembrane region" description="Helical" evidence="7">
    <location>
        <begin position="151"/>
        <end position="169"/>
    </location>
</feature>
<keyword evidence="7 9" id="KW-0479">Metal-binding</keyword>
<dbReference type="KEGG" id="dbc:MFMK1_001817"/>
<dbReference type="Pfam" id="PF10555">
    <property type="entry name" value="MraY_sig1"/>
    <property type="match status" value="1"/>
</dbReference>
<feature type="transmembrane region" description="Helical" evidence="7">
    <location>
        <begin position="176"/>
        <end position="194"/>
    </location>
</feature>
<dbReference type="InterPro" id="IPR018480">
    <property type="entry name" value="PNAcMuramoyl-5peptid_Trfase_CS"/>
</dbReference>
<keyword evidence="7" id="KW-0131">Cell cycle</keyword>
<keyword evidence="4 7" id="KW-0812">Transmembrane</keyword>
<keyword evidence="7 9" id="KW-0460">Magnesium</keyword>
<dbReference type="Pfam" id="PF00953">
    <property type="entry name" value="Glycos_transf_4"/>
    <property type="match status" value="1"/>
</dbReference>
<dbReference type="EMBL" id="CP121694">
    <property type="protein sequence ID" value="WRO21996.1"/>
    <property type="molecule type" value="Genomic_DNA"/>
</dbReference>
<sequence length="322" mass="34967">MYNFSWAIGMAFVMTVISGPILIPFLKKLKFGQYIRQDGPAAHFRKAGTPTMGGIMFLIGIVVALFFAVESKLSATSVTLLVVTLGHGIIGFADDFIKIVRGRSLGLRARDKILAQLLLGIFLAFMATNYIGLGTFVKIPLIHVTWEMGFWYYPFVLLVLIGTTNAVNLTDGLDGLAAGSMLFASLGYALIALMTEAPEIALFGLAVAGGCAGFLVYNKHPARIFMGDTGSLALGAALASMAVFSKTELILPLVGGIFVIETLSVIIQVISFRLTGRRVFRMSPLHHHFELAGWSERRVVRVFWLVSFVFSLVGIAALYNFA</sequence>
<proteinExistence type="inferred from homology"/>
<evidence type="ECO:0000256" key="3">
    <source>
        <dbReference type="ARBA" id="ARBA00022679"/>
    </source>
</evidence>
<keyword evidence="3 7" id="KW-0808">Transferase</keyword>
<organism evidence="10 11">
    <name type="scientific">Metallumcola ferriviriculae</name>
    <dbReference type="NCBI Taxonomy" id="3039180"/>
    <lineage>
        <taxon>Bacteria</taxon>
        <taxon>Bacillati</taxon>
        <taxon>Bacillota</taxon>
        <taxon>Clostridia</taxon>
        <taxon>Neomoorellales</taxon>
        <taxon>Desulfitibacteraceae</taxon>
        <taxon>Metallumcola</taxon>
    </lineage>
</organism>
<dbReference type="EC" id="2.7.8.13" evidence="7 8"/>
<evidence type="ECO:0000313" key="11">
    <source>
        <dbReference type="Proteomes" id="UP001329915"/>
    </source>
</evidence>
<name>A0AAU0UP66_9FIRM</name>
<dbReference type="GO" id="GO:0008963">
    <property type="term" value="F:phospho-N-acetylmuramoyl-pentapeptide-transferase activity"/>
    <property type="evidence" value="ECO:0007669"/>
    <property type="project" value="UniProtKB-UniRule"/>
</dbReference>
<dbReference type="CDD" id="cd06852">
    <property type="entry name" value="GT_MraY"/>
    <property type="match status" value="1"/>
</dbReference>
<dbReference type="InterPro" id="IPR000715">
    <property type="entry name" value="Glycosyl_transferase_4"/>
</dbReference>
<dbReference type="AlphaFoldDB" id="A0AAU0UP66"/>
<evidence type="ECO:0000256" key="4">
    <source>
        <dbReference type="ARBA" id="ARBA00022692"/>
    </source>
</evidence>
<dbReference type="InterPro" id="IPR003524">
    <property type="entry name" value="PNAcMuramoyl-5peptid_Trfase"/>
</dbReference>
<keyword evidence="5 7" id="KW-1133">Transmembrane helix</keyword>
<accession>A0AAU0UP66</accession>
<evidence type="ECO:0000313" key="10">
    <source>
        <dbReference type="EMBL" id="WRO21996.1"/>
    </source>
</evidence>
<feature type="transmembrane region" description="Helical" evidence="7">
    <location>
        <begin position="224"/>
        <end position="244"/>
    </location>
</feature>
<feature type="binding site" evidence="9">
    <location>
        <position position="168"/>
    </location>
    <ligand>
        <name>Mg(2+)</name>
        <dbReference type="ChEBI" id="CHEBI:18420"/>
    </ligand>
</feature>
<evidence type="ECO:0000256" key="6">
    <source>
        <dbReference type="ARBA" id="ARBA00023136"/>
    </source>
</evidence>
<evidence type="ECO:0000256" key="2">
    <source>
        <dbReference type="ARBA" id="ARBA00005583"/>
    </source>
</evidence>
<keyword evidence="6 7" id="KW-0472">Membrane</keyword>
<keyword evidence="7" id="KW-1003">Cell membrane</keyword>
<dbReference type="GO" id="GO:0071555">
    <property type="term" value="P:cell wall organization"/>
    <property type="evidence" value="ECO:0007669"/>
    <property type="project" value="UniProtKB-KW"/>
</dbReference>
<dbReference type="GO" id="GO:0046872">
    <property type="term" value="F:metal ion binding"/>
    <property type="evidence" value="ECO:0007669"/>
    <property type="project" value="UniProtKB-KW"/>
</dbReference>
<dbReference type="PROSITE" id="PS01347">
    <property type="entry name" value="MRAY_1"/>
    <property type="match status" value="1"/>
</dbReference>
<dbReference type="Proteomes" id="UP001329915">
    <property type="component" value="Chromosome"/>
</dbReference>
<dbReference type="GO" id="GO:0005886">
    <property type="term" value="C:plasma membrane"/>
    <property type="evidence" value="ECO:0007669"/>
    <property type="project" value="UniProtKB-SubCell"/>
</dbReference>
<evidence type="ECO:0000256" key="1">
    <source>
        <dbReference type="ARBA" id="ARBA00004141"/>
    </source>
</evidence>